<dbReference type="Pfam" id="PF05635">
    <property type="entry name" value="23S_rRNA_IVP"/>
    <property type="match status" value="1"/>
</dbReference>
<dbReference type="Gene3D" id="1.20.1440.60">
    <property type="entry name" value="23S rRNA-intervening sequence"/>
    <property type="match status" value="1"/>
</dbReference>
<dbReference type="InterPro" id="IPR012657">
    <property type="entry name" value="23S_rRNA-intervening_sequence"/>
</dbReference>
<dbReference type="NCBIfam" id="TIGR02436">
    <property type="entry name" value="four helix bundle protein"/>
    <property type="match status" value="1"/>
</dbReference>
<name>A0A938BUM0_UNCW3</name>
<dbReference type="Proteomes" id="UP000779900">
    <property type="component" value="Unassembled WGS sequence"/>
</dbReference>
<dbReference type="InterPro" id="IPR036583">
    <property type="entry name" value="23S_rRNA_IVS_sf"/>
</dbReference>
<reference evidence="1" key="1">
    <citation type="submission" date="2019-03" db="EMBL/GenBank/DDBJ databases">
        <title>Lake Tanganyika Metagenome-Assembled Genomes (MAGs).</title>
        <authorList>
            <person name="Tran P."/>
        </authorList>
    </citation>
    <scope>NUCLEOTIDE SEQUENCE</scope>
    <source>
        <strain evidence="1">K_DeepCast_150m_m2_040</strain>
    </source>
</reference>
<dbReference type="EMBL" id="VGIR01000061">
    <property type="protein sequence ID" value="MBM3332113.1"/>
    <property type="molecule type" value="Genomic_DNA"/>
</dbReference>
<dbReference type="SUPFAM" id="SSF158446">
    <property type="entry name" value="IVS-encoded protein-like"/>
    <property type="match status" value="1"/>
</dbReference>
<dbReference type="PANTHER" id="PTHR38471:SF2">
    <property type="entry name" value="FOUR HELIX BUNDLE PROTEIN"/>
    <property type="match status" value="1"/>
</dbReference>
<evidence type="ECO:0000313" key="2">
    <source>
        <dbReference type="Proteomes" id="UP000779900"/>
    </source>
</evidence>
<organism evidence="1 2">
    <name type="scientific">candidate division WOR-3 bacterium</name>
    <dbReference type="NCBI Taxonomy" id="2052148"/>
    <lineage>
        <taxon>Bacteria</taxon>
        <taxon>Bacteria division WOR-3</taxon>
    </lineage>
</organism>
<dbReference type="PIRSF" id="PIRSF035652">
    <property type="entry name" value="CHP02436"/>
    <property type="match status" value="1"/>
</dbReference>
<proteinExistence type="predicted"/>
<dbReference type="PANTHER" id="PTHR38471">
    <property type="entry name" value="FOUR HELIX BUNDLE PROTEIN"/>
    <property type="match status" value="1"/>
</dbReference>
<evidence type="ECO:0000313" key="1">
    <source>
        <dbReference type="EMBL" id="MBM3332113.1"/>
    </source>
</evidence>
<gene>
    <name evidence="1" type="ORF">FJY68_09760</name>
</gene>
<comment type="caution">
    <text evidence="1">The sequence shown here is derived from an EMBL/GenBank/DDBJ whole genome shotgun (WGS) entry which is preliminary data.</text>
</comment>
<dbReference type="AlphaFoldDB" id="A0A938BUM0"/>
<accession>A0A938BUM0</accession>
<sequence length="125" mass="13744">MEKGGTDARRDLRERTFEFAVRVTKLCRALKPVDLASRVIARQFLRAGTSIGANYEEAQASHSRADSACKCGIALKEAREAHYWLRLLAATDTVAGSRLTDILAECNELIAVLTTIVRKVKQPAA</sequence>
<protein>
    <submittedName>
        <fullName evidence="1">Four helix bundle protein</fullName>
    </submittedName>
</protein>